<feature type="transmembrane region" description="Helical" evidence="17">
    <location>
        <begin position="292"/>
        <end position="313"/>
    </location>
</feature>
<comment type="similarity">
    <text evidence="2">Belongs to the sodium:neurotransmitter symporter (SNF) (TC 2.A.22) family.</text>
</comment>
<sequence>MPMPGASEEDRGQWGKGWQFFLSCLSISIGLGNVWRFPTLAYENGGGAFLVPYFVVLFIIGKPVYYLELAIGQFVGLGTVKLWKCVPGFKGIGIAQAISTFYLLVSYNYIMALCIFYMFASMQSTLPWTHCDPVWSDENCFRYTTINATIGTHENATSSSEQYFRKYVLKDSGGFTLPSALDWRMALCLLLCWVCEGVATLRGVQSIGKVTYITSTFPYIVLLSLLSVALLQNGAVNGLKAFFVPQWERILDIEVWFKACEQSFFSLGIGIGFLVMYSSYNDFQHKVGRDAFLISIADTVTSLLAGCVVFATLGSLAHKLGTDDISQVLKGGASERLALFRLLCTFALLSL</sequence>
<dbReference type="EMBL" id="GBBM01001544">
    <property type="protein sequence ID" value="JAC33874.1"/>
    <property type="molecule type" value="mRNA"/>
</dbReference>
<keyword evidence="3" id="KW-0813">Transport</keyword>
<evidence type="ECO:0000256" key="9">
    <source>
        <dbReference type="ARBA" id="ARBA00023065"/>
    </source>
</evidence>
<dbReference type="PANTHER" id="PTHR11616">
    <property type="entry name" value="SODIUM/CHLORIDE DEPENDENT TRANSPORTER"/>
    <property type="match status" value="1"/>
</dbReference>
<feature type="binding site" evidence="15">
    <location>
        <position position="33"/>
    </location>
    <ligand>
        <name>Na(+)</name>
        <dbReference type="ChEBI" id="CHEBI:29101"/>
        <label>1</label>
    </ligand>
</feature>
<evidence type="ECO:0000256" key="12">
    <source>
        <dbReference type="ARBA" id="ARBA00023201"/>
    </source>
</evidence>
<evidence type="ECO:0000256" key="14">
    <source>
        <dbReference type="ARBA" id="ARBA00040215"/>
    </source>
</evidence>
<dbReference type="SUPFAM" id="SSF161070">
    <property type="entry name" value="SNF-like"/>
    <property type="match status" value="1"/>
</dbReference>
<dbReference type="GO" id="GO:0005886">
    <property type="term" value="C:plasma membrane"/>
    <property type="evidence" value="ECO:0007669"/>
    <property type="project" value="TreeGrafter"/>
</dbReference>
<evidence type="ECO:0000256" key="15">
    <source>
        <dbReference type="PIRSR" id="PIRSR600175-1"/>
    </source>
</evidence>
<evidence type="ECO:0000256" key="16">
    <source>
        <dbReference type="PIRSR" id="PIRSR600175-2"/>
    </source>
</evidence>
<reference evidence="18" key="1">
    <citation type="submission" date="2014-03" db="EMBL/GenBank/DDBJ databases">
        <title>The sialotranscriptome of Amblyomma triste, Amblyomma parvum and Amblyomma cajennense ticks, uncovered by 454-based RNA-seq.</title>
        <authorList>
            <person name="Garcia G.R."/>
            <person name="Gardinassi L.G."/>
            <person name="Ribeiro J.M."/>
            <person name="Anatriello E."/>
            <person name="Ferreira B.R."/>
            <person name="Moreira H.N."/>
            <person name="Mafra C."/>
            <person name="Olegario M.M."/>
            <person name="Szabo P.J."/>
            <person name="Miranda-Santos I.K."/>
            <person name="Maruyama S.R."/>
        </authorList>
    </citation>
    <scope>NUCLEOTIDE SEQUENCE</scope>
    <source>
        <strain evidence="18">Mato Grasso do Sul</strain>
        <tissue evidence="18">Salivary glands</tissue>
    </source>
</reference>
<evidence type="ECO:0000256" key="7">
    <source>
        <dbReference type="ARBA" id="ARBA00022989"/>
    </source>
</evidence>
<evidence type="ECO:0000256" key="1">
    <source>
        <dbReference type="ARBA" id="ARBA00004141"/>
    </source>
</evidence>
<dbReference type="GO" id="GO:0005283">
    <property type="term" value="F:amino acid:sodium symporter activity"/>
    <property type="evidence" value="ECO:0007669"/>
    <property type="project" value="TreeGrafter"/>
</dbReference>
<feature type="transmembrane region" description="Helical" evidence="17">
    <location>
        <begin position="20"/>
        <end position="38"/>
    </location>
</feature>
<keyword evidence="4 17" id="KW-0812">Transmembrane</keyword>
<feature type="transmembrane region" description="Helical" evidence="17">
    <location>
        <begin position="255"/>
        <end position="280"/>
    </location>
</feature>
<name>A0A023GIZ0_AMBTT</name>
<organism evidence="18">
    <name type="scientific">Amblyomma triste</name>
    <name type="common">Neotropical tick</name>
    <dbReference type="NCBI Taxonomy" id="251400"/>
    <lineage>
        <taxon>Eukaryota</taxon>
        <taxon>Metazoa</taxon>
        <taxon>Ecdysozoa</taxon>
        <taxon>Arthropoda</taxon>
        <taxon>Chelicerata</taxon>
        <taxon>Arachnida</taxon>
        <taxon>Acari</taxon>
        <taxon>Parasitiformes</taxon>
        <taxon>Ixodida</taxon>
        <taxon>Ixodoidea</taxon>
        <taxon>Ixodidae</taxon>
        <taxon>Amblyomminae</taxon>
        <taxon>Amblyomma</taxon>
    </lineage>
</organism>
<dbReference type="GO" id="GO:0046872">
    <property type="term" value="F:metal ion binding"/>
    <property type="evidence" value="ECO:0007669"/>
    <property type="project" value="UniProtKB-KW"/>
</dbReference>
<evidence type="ECO:0000256" key="3">
    <source>
        <dbReference type="ARBA" id="ARBA00022448"/>
    </source>
</evidence>
<keyword evidence="11" id="KW-0325">Glycoprotein</keyword>
<dbReference type="InterPro" id="IPR000175">
    <property type="entry name" value="Na/ntran_symport"/>
</dbReference>
<evidence type="ECO:0000313" key="18">
    <source>
        <dbReference type="EMBL" id="JAC33874.1"/>
    </source>
</evidence>
<keyword evidence="15" id="KW-0479">Metal-binding</keyword>
<evidence type="ECO:0000256" key="13">
    <source>
        <dbReference type="ARBA" id="ARBA00037785"/>
    </source>
</evidence>
<keyword evidence="8 15" id="KW-0915">Sodium</keyword>
<accession>A0A023GIZ0</accession>
<evidence type="ECO:0000256" key="6">
    <source>
        <dbReference type="ARBA" id="ARBA00022970"/>
    </source>
</evidence>
<feature type="transmembrane region" description="Helical" evidence="17">
    <location>
        <begin position="101"/>
        <end position="120"/>
    </location>
</feature>
<evidence type="ECO:0000256" key="4">
    <source>
        <dbReference type="ARBA" id="ARBA00022692"/>
    </source>
</evidence>
<keyword evidence="12" id="KW-0739">Sodium transport</keyword>
<dbReference type="GO" id="GO:0089718">
    <property type="term" value="P:amino acid import across plasma membrane"/>
    <property type="evidence" value="ECO:0007669"/>
    <property type="project" value="TreeGrafter"/>
</dbReference>
<comment type="function">
    <text evidence="13">Unusual broad substrate spectrum amino acid:sodium cotransporter that promotes absorption of the D isomers of essential amino acids. Neutral amino acids are the preferred substrates, especially methionine and phenylalanine.</text>
</comment>
<evidence type="ECO:0000256" key="5">
    <source>
        <dbReference type="ARBA" id="ARBA00022847"/>
    </source>
</evidence>
<evidence type="ECO:0000256" key="11">
    <source>
        <dbReference type="ARBA" id="ARBA00023180"/>
    </source>
</evidence>
<feature type="binding site" evidence="15">
    <location>
        <position position="266"/>
    </location>
    <ligand>
        <name>Na(+)</name>
        <dbReference type="ChEBI" id="CHEBI:29101"/>
        <label>1</label>
    </ligand>
</feature>
<dbReference type="GO" id="GO:0015179">
    <property type="term" value="F:L-amino acid transmembrane transporter activity"/>
    <property type="evidence" value="ECO:0007669"/>
    <property type="project" value="TreeGrafter"/>
</dbReference>
<dbReference type="PROSITE" id="PS00754">
    <property type="entry name" value="NA_NEUROTRAN_SYMP_2"/>
    <property type="match status" value="1"/>
</dbReference>
<keyword evidence="16" id="KW-1015">Disulfide bond</keyword>
<dbReference type="PANTHER" id="PTHR11616:SF321">
    <property type="entry name" value="SODIUM-DEPENDENT NUTRIENT AMINO ACID TRANSPORTER 1-RELATED"/>
    <property type="match status" value="1"/>
</dbReference>
<feature type="transmembrane region" description="Helical" evidence="17">
    <location>
        <begin position="216"/>
        <end position="235"/>
    </location>
</feature>
<dbReference type="InterPro" id="IPR037272">
    <property type="entry name" value="SNS_sf"/>
</dbReference>
<evidence type="ECO:0000256" key="8">
    <source>
        <dbReference type="ARBA" id="ARBA00023053"/>
    </source>
</evidence>
<evidence type="ECO:0000256" key="17">
    <source>
        <dbReference type="SAM" id="Phobius"/>
    </source>
</evidence>
<evidence type="ECO:0000256" key="2">
    <source>
        <dbReference type="ARBA" id="ARBA00006459"/>
    </source>
</evidence>
<evidence type="ECO:0000256" key="10">
    <source>
        <dbReference type="ARBA" id="ARBA00023136"/>
    </source>
</evidence>
<keyword evidence="10 17" id="KW-0472">Membrane</keyword>
<keyword evidence="6" id="KW-0029">Amino-acid transport</keyword>
<keyword evidence="5" id="KW-0769">Symport</keyword>
<dbReference type="Pfam" id="PF00209">
    <property type="entry name" value="SNF"/>
    <property type="match status" value="1"/>
</dbReference>
<dbReference type="PROSITE" id="PS50267">
    <property type="entry name" value="NA_NEUROTRAN_SYMP_3"/>
    <property type="match status" value="1"/>
</dbReference>
<keyword evidence="9" id="KW-0406">Ion transport</keyword>
<dbReference type="PRINTS" id="PR00176">
    <property type="entry name" value="NANEUSMPORT"/>
</dbReference>
<feature type="transmembrane region" description="Helical" evidence="17">
    <location>
        <begin position="50"/>
        <end position="80"/>
    </location>
</feature>
<dbReference type="AlphaFoldDB" id="A0A023GIZ0"/>
<protein>
    <recommendedName>
        <fullName evidence="14">Sodium-dependent nutrient amino acid transporter 1</fullName>
    </recommendedName>
</protein>
<feature type="disulfide bond" evidence="16">
    <location>
        <begin position="131"/>
        <end position="140"/>
    </location>
</feature>
<comment type="subcellular location">
    <subcellularLocation>
        <location evidence="1">Membrane</location>
        <topology evidence="1">Multi-pass membrane protein</topology>
    </subcellularLocation>
</comment>
<keyword evidence="7 17" id="KW-1133">Transmembrane helix</keyword>
<proteinExistence type="evidence at transcript level"/>